<dbReference type="Proteomes" id="UP000886786">
    <property type="component" value="Unassembled WGS sequence"/>
</dbReference>
<proteinExistence type="predicted"/>
<sequence>MGIFKVEKKDQCSICGEFYVACYKLKDKSKICKNCIKKIGGYWTSSWVNMTRDEAIKTIEGNKEIVCPMCNKVEIKKHDNVCENCKSYMISNAQYLQEAINRFSNDIEKGYKHIDPYLSRYKLILEQYKTAYEYAKYLPEIFKLDPPTYEEAFNKYLIKVDNTISKMKKVIIHKLQMTGESSYLKELKKIRDEILEAQINYPEFAKVLTIDDIQEVLK</sequence>
<protein>
    <submittedName>
        <fullName evidence="1">Uncharacterized protein</fullName>
    </submittedName>
</protein>
<organism evidence="1 2">
    <name type="scientific">Candidatus Coprosoma intestinipullorum</name>
    <dbReference type="NCBI Taxonomy" id="2840752"/>
    <lineage>
        <taxon>Bacteria</taxon>
        <taxon>Bacillati</taxon>
        <taxon>Bacillota</taxon>
        <taxon>Bacillota incertae sedis</taxon>
        <taxon>Candidatus Coprosoma</taxon>
    </lineage>
</organism>
<gene>
    <name evidence="1" type="ORF">IAB27_03855</name>
</gene>
<dbReference type="EMBL" id="DVFV01000069">
    <property type="protein sequence ID" value="HIQ90745.1"/>
    <property type="molecule type" value="Genomic_DNA"/>
</dbReference>
<comment type="caution">
    <text evidence="1">The sequence shown here is derived from an EMBL/GenBank/DDBJ whole genome shotgun (WGS) entry which is preliminary data.</text>
</comment>
<reference evidence="1" key="1">
    <citation type="submission" date="2020-10" db="EMBL/GenBank/DDBJ databases">
        <authorList>
            <person name="Gilroy R."/>
        </authorList>
    </citation>
    <scope>NUCLEOTIDE SEQUENCE</scope>
    <source>
        <strain evidence="1">CHK147-3167</strain>
    </source>
</reference>
<evidence type="ECO:0000313" key="2">
    <source>
        <dbReference type="Proteomes" id="UP000886786"/>
    </source>
</evidence>
<accession>A0A9D0ZSU8</accession>
<dbReference type="AlphaFoldDB" id="A0A9D0ZSU8"/>
<name>A0A9D0ZSU8_9FIRM</name>
<evidence type="ECO:0000313" key="1">
    <source>
        <dbReference type="EMBL" id="HIQ90745.1"/>
    </source>
</evidence>
<reference evidence="1" key="2">
    <citation type="journal article" date="2021" name="PeerJ">
        <title>Extensive microbial diversity within the chicken gut microbiome revealed by metagenomics and culture.</title>
        <authorList>
            <person name="Gilroy R."/>
            <person name="Ravi A."/>
            <person name="Getino M."/>
            <person name="Pursley I."/>
            <person name="Horton D.L."/>
            <person name="Alikhan N.F."/>
            <person name="Baker D."/>
            <person name="Gharbi K."/>
            <person name="Hall N."/>
            <person name="Watson M."/>
            <person name="Adriaenssens E.M."/>
            <person name="Foster-Nyarko E."/>
            <person name="Jarju S."/>
            <person name="Secka A."/>
            <person name="Antonio M."/>
            <person name="Oren A."/>
            <person name="Chaudhuri R.R."/>
            <person name="La Ragione R."/>
            <person name="Hildebrand F."/>
            <person name="Pallen M.J."/>
        </authorList>
    </citation>
    <scope>NUCLEOTIDE SEQUENCE</scope>
    <source>
        <strain evidence="1">CHK147-3167</strain>
    </source>
</reference>